<dbReference type="NCBIfam" id="NF002805">
    <property type="entry name" value="PRK02947.1"/>
    <property type="match status" value="1"/>
</dbReference>
<dbReference type="CDD" id="cd05013">
    <property type="entry name" value="SIS_RpiR"/>
    <property type="match status" value="1"/>
</dbReference>
<dbReference type="EMBL" id="PDPS01000023">
    <property type="protein sequence ID" value="PID58210.1"/>
    <property type="molecule type" value="Genomic_DNA"/>
</dbReference>
<name>A0A2G6E7Z0_9BACT</name>
<dbReference type="GO" id="GO:1901135">
    <property type="term" value="P:carbohydrate derivative metabolic process"/>
    <property type="evidence" value="ECO:0007669"/>
    <property type="project" value="InterPro"/>
</dbReference>
<dbReference type="SUPFAM" id="SSF53697">
    <property type="entry name" value="SIS domain"/>
    <property type="match status" value="1"/>
</dbReference>
<comment type="caution">
    <text evidence="2">The sequence shown here is derived from an EMBL/GenBank/DDBJ whole genome shotgun (WGS) entry which is preliminary data.</text>
</comment>
<dbReference type="Pfam" id="PF13580">
    <property type="entry name" value="SIS_2"/>
    <property type="match status" value="1"/>
</dbReference>
<feature type="domain" description="SIS" evidence="1">
    <location>
        <begin position="41"/>
        <end position="210"/>
    </location>
</feature>
<organism evidence="2 3">
    <name type="scientific">candidate division KSB3 bacterium</name>
    <dbReference type="NCBI Taxonomy" id="2044937"/>
    <lineage>
        <taxon>Bacteria</taxon>
        <taxon>candidate division KSB3</taxon>
    </lineage>
</organism>
<dbReference type="InterPro" id="IPR001347">
    <property type="entry name" value="SIS_dom"/>
</dbReference>
<dbReference type="PROSITE" id="PS51464">
    <property type="entry name" value="SIS"/>
    <property type="match status" value="1"/>
</dbReference>
<dbReference type="GO" id="GO:0097367">
    <property type="term" value="F:carbohydrate derivative binding"/>
    <property type="evidence" value="ECO:0007669"/>
    <property type="project" value="InterPro"/>
</dbReference>
<dbReference type="InterPro" id="IPR035472">
    <property type="entry name" value="RpiR-like_SIS"/>
</dbReference>
<evidence type="ECO:0000259" key="1">
    <source>
        <dbReference type="PROSITE" id="PS51464"/>
    </source>
</evidence>
<gene>
    <name evidence="2" type="ORF">CSB45_03845</name>
</gene>
<dbReference type="Gene3D" id="3.40.50.10490">
    <property type="entry name" value="Glucose-6-phosphate isomerase like protein, domain 1"/>
    <property type="match status" value="1"/>
</dbReference>
<dbReference type="PANTHER" id="PTHR30390">
    <property type="entry name" value="SEDOHEPTULOSE 7-PHOSPHATE ISOMERASE / DNAA INITIATOR-ASSOCIATING FACTOR FOR REPLICATION INITIATION"/>
    <property type="match status" value="1"/>
</dbReference>
<dbReference type="AlphaFoldDB" id="A0A2G6E7Z0"/>
<dbReference type="InterPro" id="IPR046348">
    <property type="entry name" value="SIS_dom_sf"/>
</dbReference>
<evidence type="ECO:0000313" key="3">
    <source>
        <dbReference type="Proteomes" id="UP000229740"/>
    </source>
</evidence>
<protein>
    <recommendedName>
        <fullName evidence="1">SIS domain-containing protein</fullName>
    </recommendedName>
</protein>
<accession>A0A2G6E7Z0</accession>
<dbReference type="InterPro" id="IPR050099">
    <property type="entry name" value="SIS_GmhA/DiaA_subfam"/>
</dbReference>
<sequence length="252" mass="27462">MKHHDKDALSGIDRYFTIVMQHLEHVLASQRSVMERVAVLWAETIHQDHLIYVFGSGHSRYIAGELFFRAGGLGAVMLIDDPAEGMAERVEGYAANFMGKYDIQPGDLLVVASQSGINPVPIEVALEGKRMGAAVLAVTSLAHSQVVQSRHSSGHKLYEVSDIVLDTMVPKGDAVVELPNSGWRVSPVSTIISVAILNAIVAQTACNLEDLGTLPPVFVSANLPEGDVHNQQVVKKYWQRLARFPMLNIQSG</sequence>
<reference evidence="2 3" key="1">
    <citation type="submission" date="2017-10" db="EMBL/GenBank/DDBJ databases">
        <title>Novel microbial diversity and functional potential in the marine mammal oral microbiome.</title>
        <authorList>
            <person name="Dudek N.K."/>
            <person name="Sun C.L."/>
            <person name="Burstein D."/>
            <person name="Kantor R.S."/>
            <person name="Aliaga Goltsman D.S."/>
            <person name="Bik E.M."/>
            <person name="Thomas B.C."/>
            <person name="Banfield J.F."/>
            <person name="Relman D.A."/>
        </authorList>
    </citation>
    <scope>NUCLEOTIDE SEQUENCE [LARGE SCALE GENOMIC DNA]</scope>
    <source>
        <strain evidence="2">DOLZORAL124_49_17</strain>
    </source>
</reference>
<dbReference type="PANTHER" id="PTHR30390:SF7">
    <property type="entry name" value="PHOSPHOHEPTOSE ISOMERASE"/>
    <property type="match status" value="1"/>
</dbReference>
<proteinExistence type="predicted"/>
<evidence type="ECO:0000313" key="2">
    <source>
        <dbReference type="EMBL" id="PID58210.1"/>
    </source>
</evidence>
<dbReference type="Proteomes" id="UP000229740">
    <property type="component" value="Unassembled WGS sequence"/>
</dbReference>